<keyword evidence="4" id="KW-0560">Oxidoreductase</keyword>
<gene>
    <name evidence="8" type="ORF">G3I59_24975</name>
</gene>
<dbReference type="InterPro" id="IPR011032">
    <property type="entry name" value="GroES-like_sf"/>
</dbReference>
<evidence type="ECO:0000259" key="7">
    <source>
        <dbReference type="Pfam" id="PF08240"/>
    </source>
</evidence>
<dbReference type="SUPFAM" id="SSF50129">
    <property type="entry name" value="GroES-like"/>
    <property type="match status" value="1"/>
</dbReference>
<evidence type="ECO:0000259" key="6">
    <source>
        <dbReference type="Pfam" id="PF00107"/>
    </source>
</evidence>
<evidence type="ECO:0000313" key="9">
    <source>
        <dbReference type="Proteomes" id="UP000470404"/>
    </source>
</evidence>
<evidence type="ECO:0000313" key="8">
    <source>
        <dbReference type="EMBL" id="NEC58766.1"/>
    </source>
</evidence>
<feature type="domain" description="Alcohol dehydrogenase-like C-terminal" evidence="6">
    <location>
        <begin position="178"/>
        <end position="305"/>
    </location>
</feature>
<evidence type="ECO:0000256" key="3">
    <source>
        <dbReference type="ARBA" id="ARBA00022833"/>
    </source>
</evidence>
<dbReference type="PANTHER" id="PTHR42813">
    <property type="entry name" value="ZINC-TYPE ALCOHOL DEHYDROGENASE-LIKE"/>
    <property type="match status" value="1"/>
</dbReference>
<keyword evidence="9" id="KW-1185">Reference proteome</keyword>
<dbReference type="RefSeq" id="WP_067588531.1">
    <property type="nucleotide sequence ID" value="NZ_JAAGNC010000126.1"/>
</dbReference>
<proteinExistence type="inferred from homology"/>
<dbReference type="InterPro" id="IPR013154">
    <property type="entry name" value="ADH-like_N"/>
</dbReference>
<dbReference type="Pfam" id="PF00107">
    <property type="entry name" value="ADH_zinc_N"/>
    <property type="match status" value="1"/>
</dbReference>
<dbReference type="SUPFAM" id="SSF51735">
    <property type="entry name" value="NAD(P)-binding Rossmann-fold domains"/>
    <property type="match status" value="1"/>
</dbReference>
<dbReference type="PROSITE" id="PS00059">
    <property type="entry name" value="ADH_ZINC"/>
    <property type="match status" value="1"/>
</dbReference>
<dbReference type="EMBL" id="JAAGNC010000126">
    <property type="protein sequence ID" value="NEC58766.1"/>
    <property type="molecule type" value="Genomic_DNA"/>
</dbReference>
<evidence type="ECO:0000256" key="4">
    <source>
        <dbReference type="ARBA" id="ARBA00023002"/>
    </source>
</evidence>
<comment type="cofactor">
    <cofactor evidence="1 5">
        <name>Zn(2+)</name>
        <dbReference type="ChEBI" id="CHEBI:29105"/>
    </cofactor>
</comment>
<keyword evidence="2 5" id="KW-0479">Metal-binding</keyword>
<dbReference type="Pfam" id="PF08240">
    <property type="entry name" value="ADH_N"/>
    <property type="match status" value="1"/>
</dbReference>
<evidence type="ECO:0000256" key="5">
    <source>
        <dbReference type="RuleBase" id="RU361277"/>
    </source>
</evidence>
<dbReference type="Gene3D" id="3.40.50.720">
    <property type="entry name" value="NAD(P)-binding Rossmann-like Domain"/>
    <property type="match status" value="1"/>
</dbReference>
<evidence type="ECO:0000256" key="1">
    <source>
        <dbReference type="ARBA" id="ARBA00001947"/>
    </source>
</evidence>
<evidence type="ECO:0000256" key="2">
    <source>
        <dbReference type="ARBA" id="ARBA00022723"/>
    </source>
</evidence>
<name>A0ABX0C129_9PSEU</name>
<sequence>MFAAVLHGPRDVRLDRVPDARIERPTDAVVEVALSAVCGTDLGGYLGVDPVSGAQRMGHEFVGVVSDVGRAVRSVRPGQAVLAPMGWSDGTCSFCLRGLPTSCRSGGLWGEAGADGCQAEAVRVPHADGTLVPVPGTADAELLRRVLPLADVLSAGHHAGVTTKVRPGRTVAVVGDGAVGLCTVLAARRLGAERIILMGTHAPRLSMAREFGVDDIVLSRDQAAIDEVRALTGGDGADAVIDAFGSEQSLATAVGVAKSGGDVCLVGVTGQPTWVDVNAMIRRNITLQAGVAPARNYLPELLDAVLADQIDASPLFDKSVPLASVADGYAAMGERSAIKVLVSP</sequence>
<comment type="caution">
    <text evidence="8">The sequence shown here is derived from an EMBL/GenBank/DDBJ whole genome shotgun (WGS) entry which is preliminary data.</text>
</comment>
<reference evidence="8 9" key="1">
    <citation type="submission" date="2020-01" db="EMBL/GenBank/DDBJ databases">
        <title>Insect and environment-associated Actinomycetes.</title>
        <authorList>
            <person name="Currrie C."/>
            <person name="Chevrette M."/>
            <person name="Carlson C."/>
            <person name="Stubbendieck R."/>
            <person name="Wendt-Pienkowski E."/>
        </authorList>
    </citation>
    <scope>NUCLEOTIDE SEQUENCE [LARGE SCALE GENOMIC DNA]</scope>
    <source>
        <strain evidence="8 9">SID8386</strain>
    </source>
</reference>
<dbReference type="InterPro" id="IPR036291">
    <property type="entry name" value="NAD(P)-bd_dom_sf"/>
</dbReference>
<feature type="domain" description="Alcohol dehydrogenase-like N-terminal" evidence="7">
    <location>
        <begin position="25"/>
        <end position="135"/>
    </location>
</feature>
<dbReference type="InterPro" id="IPR002328">
    <property type="entry name" value="ADH_Zn_CS"/>
</dbReference>
<protein>
    <submittedName>
        <fullName evidence="8">Zinc-binding dehydrogenase</fullName>
    </submittedName>
</protein>
<dbReference type="Gene3D" id="3.90.180.10">
    <property type="entry name" value="Medium-chain alcohol dehydrogenases, catalytic domain"/>
    <property type="match status" value="1"/>
</dbReference>
<comment type="similarity">
    <text evidence="5">Belongs to the zinc-containing alcohol dehydrogenase family.</text>
</comment>
<keyword evidence="3 5" id="KW-0862">Zinc</keyword>
<dbReference type="Proteomes" id="UP000470404">
    <property type="component" value="Unassembled WGS sequence"/>
</dbReference>
<dbReference type="PANTHER" id="PTHR42813:SF2">
    <property type="entry name" value="DEHYDROGENASE, ZINC-CONTAINING, PUTATIVE (AFU_ORTHOLOGUE AFUA_2G02810)-RELATED"/>
    <property type="match status" value="1"/>
</dbReference>
<organism evidence="8 9">
    <name type="scientific">Amycolatopsis rubida</name>
    <dbReference type="NCBI Taxonomy" id="112413"/>
    <lineage>
        <taxon>Bacteria</taxon>
        <taxon>Bacillati</taxon>
        <taxon>Actinomycetota</taxon>
        <taxon>Actinomycetes</taxon>
        <taxon>Pseudonocardiales</taxon>
        <taxon>Pseudonocardiaceae</taxon>
        <taxon>Amycolatopsis</taxon>
    </lineage>
</organism>
<dbReference type="InterPro" id="IPR013149">
    <property type="entry name" value="ADH-like_C"/>
</dbReference>
<accession>A0ABX0C129</accession>